<protein>
    <recommendedName>
        <fullName evidence="8">Flavoprotein, HI0933 family</fullName>
    </recommendedName>
</protein>
<dbReference type="InterPro" id="IPR057661">
    <property type="entry name" value="RsdA/BaiN/AoA(So)_Rossmann"/>
</dbReference>
<dbReference type="STRING" id="29364.SAMN04487772_10640"/>
<organism evidence="6 7">
    <name type="scientific">[Clostridium] polysaccharolyticum</name>
    <dbReference type="NCBI Taxonomy" id="29364"/>
    <lineage>
        <taxon>Bacteria</taxon>
        <taxon>Bacillati</taxon>
        <taxon>Bacillota</taxon>
        <taxon>Clostridia</taxon>
        <taxon>Lachnospirales</taxon>
        <taxon>Lachnospiraceae</taxon>
    </lineage>
</organism>
<evidence type="ECO:0000256" key="1">
    <source>
        <dbReference type="ARBA" id="ARBA00001974"/>
    </source>
</evidence>
<proteinExistence type="predicted"/>
<evidence type="ECO:0000259" key="4">
    <source>
        <dbReference type="Pfam" id="PF03486"/>
    </source>
</evidence>
<dbReference type="NCBIfam" id="TIGR00275">
    <property type="entry name" value="aminoacetone oxidase family FAD-binding enzyme"/>
    <property type="match status" value="1"/>
</dbReference>
<accession>A0A1I0ATW2</accession>
<keyword evidence="3" id="KW-0274">FAD</keyword>
<gene>
    <name evidence="6" type="ORF">SAMN04487772_10640</name>
</gene>
<dbReference type="InterPro" id="IPR023166">
    <property type="entry name" value="BaiN-like_dom_sf"/>
</dbReference>
<dbReference type="SUPFAM" id="SSF160996">
    <property type="entry name" value="HI0933 insert domain-like"/>
    <property type="match status" value="1"/>
</dbReference>
<dbReference type="Proteomes" id="UP000199800">
    <property type="component" value="Unassembled WGS sequence"/>
</dbReference>
<dbReference type="SUPFAM" id="SSF51905">
    <property type="entry name" value="FAD/NAD(P)-binding domain"/>
    <property type="match status" value="1"/>
</dbReference>
<dbReference type="Gene3D" id="1.10.8.260">
    <property type="entry name" value="HI0933 insert domain-like"/>
    <property type="match status" value="1"/>
</dbReference>
<name>A0A1I0ATW2_9FIRM</name>
<dbReference type="Pfam" id="PF03486">
    <property type="entry name" value="HI0933_like"/>
    <property type="match status" value="1"/>
</dbReference>
<dbReference type="InterPro" id="IPR036188">
    <property type="entry name" value="FAD/NAD-bd_sf"/>
</dbReference>
<dbReference type="PANTHER" id="PTHR42887:SF2">
    <property type="entry name" value="OS12G0638800 PROTEIN"/>
    <property type="match status" value="1"/>
</dbReference>
<evidence type="ECO:0000313" key="7">
    <source>
        <dbReference type="Proteomes" id="UP000199800"/>
    </source>
</evidence>
<feature type="domain" description="RsdA/BaiN/AoA(So)-like insert" evidence="5">
    <location>
        <begin position="188"/>
        <end position="349"/>
    </location>
</feature>
<dbReference type="PANTHER" id="PTHR42887">
    <property type="entry name" value="OS12G0638800 PROTEIN"/>
    <property type="match status" value="1"/>
</dbReference>
<evidence type="ECO:0000259" key="5">
    <source>
        <dbReference type="Pfam" id="PF22780"/>
    </source>
</evidence>
<evidence type="ECO:0008006" key="8">
    <source>
        <dbReference type="Google" id="ProtNLM"/>
    </source>
</evidence>
<dbReference type="AlphaFoldDB" id="A0A1I0ATW2"/>
<dbReference type="Pfam" id="PF22780">
    <property type="entry name" value="HI0933_like_1st"/>
    <property type="match status" value="1"/>
</dbReference>
<dbReference type="Gene3D" id="2.40.30.10">
    <property type="entry name" value="Translation factors"/>
    <property type="match status" value="1"/>
</dbReference>
<sequence>MKKEIVIVGGGASGLMAAITCLRQGKKVLILEQKDKVGKKILATGNGKCNFTNIFQEDSCYRSSQAAFPGKALQQFGAEDTVRFFEDLGVLVKERNGYLYPYSGQASTILDALYYEAKRLGVEIECGIKVDHIKKEKGAFKLQYGGKTMEAETVILSAGGKASKALGSDGSGFGLAKELGHHTTKLCPSLTGLKVKENFCKALAGVRTDAAVSLFIEDSYVTKDVGELQLTSYGVSGIPVFQICRFAGMALLEKKEVEVKVDFFPNWKEKQLRKLVFRQKERFGKEAAQIVLAGLLNKKVLLVLLKQAGIQPETILNKVSDEKLLSLCKNAKALAFHVIETNGFENAQVCAGGIDTREVNGDTMESKLVKRLYFAGEILDVDGICGGYNLQWAWASGFVAGSHAAKR</sequence>
<evidence type="ECO:0000256" key="2">
    <source>
        <dbReference type="ARBA" id="ARBA00022630"/>
    </source>
</evidence>
<dbReference type="EMBL" id="FOHN01000006">
    <property type="protein sequence ID" value="SES97813.1"/>
    <property type="molecule type" value="Genomic_DNA"/>
</dbReference>
<dbReference type="InterPro" id="IPR004792">
    <property type="entry name" value="BaiN-like"/>
</dbReference>
<dbReference type="OrthoDB" id="9773233at2"/>
<reference evidence="6 7" key="1">
    <citation type="submission" date="2016-10" db="EMBL/GenBank/DDBJ databases">
        <authorList>
            <person name="de Groot N.N."/>
        </authorList>
    </citation>
    <scope>NUCLEOTIDE SEQUENCE [LARGE SCALE GENOMIC DNA]</scope>
    <source>
        <strain evidence="6 7">DSM 1801</strain>
    </source>
</reference>
<dbReference type="Gene3D" id="3.50.50.60">
    <property type="entry name" value="FAD/NAD(P)-binding domain"/>
    <property type="match status" value="1"/>
</dbReference>
<feature type="domain" description="RsdA/BaiN/AoA(So)-like Rossmann fold-like" evidence="4">
    <location>
        <begin position="4"/>
        <end position="402"/>
    </location>
</feature>
<evidence type="ECO:0000313" key="6">
    <source>
        <dbReference type="EMBL" id="SES97813.1"/>
    </source>
</evidence>
<dbReference type="InterPro" id="IPR055178">
    <property type="entry name" value="RsdA/BaiN/AoA(So)-like_dom"/>
</dbReference>
<keyword evidence="2" id="KW-0285">Flavoprotein</keyword>
<dbReference type="RefSeq" id="WP_092477234.1">
    <property type="nucleotide sequence ID" value="NZ_FOHN01000006.1"/>
</dbReference>
<evidence type="ECO:0000256" key="3">
    <source>
        <dbReference type="ARBA" id="ARBA00022827"/>
    </source>
</evidence>
<comment type="cofactor">
    <cofactor evidence="1">
        <name>FAD</name>
        <dbReference type="ChEBI" id="CHEBI:57692"/>
    </cofactor>
</comment>
<keyword evidence="7" id="KW-1185">Reference proteome</keyword>